<feature type="transmembrane region" description="Helical" evidence="13">
    <location>
        <begin position="130"/>
        <end position="149"/>
    </location>
</feature>
<evidence type="ECO:0000313" key="15">
    <source>
        <dbReference type="Proteomes" id="UP000063234"/>
    </source>
</evidence>
<evidence type="ECO:0000256" key="1">
    <source>
        <dbReference type="ARBA" id="ARBA00004141"/>
    </source>
</evidence>
<dbReference type="GO" id="GO:0005886">
    <property type="term" value="C:plasma membrane"/>
    <property type="evidence" value="ECO:0007669"/>
    <property type="project" value="TreeGrafter"/>
</dbReference>
<accession>A0A0S3QTZ9</accession>
<dbReference type="KEGG" id="ttk:TST_1009"/>
<evidence type="ECO:0000256" key="4">
    <source>
        <dbReference type="ARBA" id="ARBA00022679"/>
    </source>
</evidence>
<dbReference type="InterPro" id="IPR011923">
    <property type="entry name" value="RodA/MrdB"/>
</dbReference>
<dbReference type="GO" id="GO:0032153">
    <property type="term" value="C:cell division site"/>
    <property type="evidence" value="ECO:0007669"/>
    <property type="project" value="TreeGrafter"/>
</dbReference>
<keyword evidence="2" id="KW-1003">Cell membrane</keyword>
<name>A0A0S3QTZ9_THET7</name>
<keyword evidence="15" id="KW-1185">Reference proteome</keyword>
<reference evidence="15" key="1">
    <citation type="journal article" date="2018" name="Science">
        <title>A primordial and reversible TCA cycle in a facultatively chemolithoautotrophic thermophile.</title>
        <authorList>
            <person name="Nunoura T."/>
            <person name="Chikaraishi Y."/>
            <person name="Izaki R."/>
            <person name="Suwa T."/>
            <person name="Sato T."/>
            <person name="Harada T."/>
            <person name="Mori K."/>
            <person name="Kato Y."/>
            <person name="Miyazaki M."/>
            <person name="Shimamura S."/>
            <person name="Yanagawa K."/>
            <person name="Shuto A."/>
            <person name="Ohkouchi N."/>
            <person name="Fujita N."/>
            <person name="Takaki Y."/>
            <person name="Atomi H."/>
            <person name="Takai K."/>
        </authorList>
    </citation>
    <scope>NUCLEOTIDE SEQUENCE [LARGE SCALE GENOMIC DNA]</scope>
    <source>
        <strain evidence="15">DSM 17441 / JCM 13301 / NBRC 103674 / ABI70S6</strain>
    </source>
</reference>
<dbReference type="Pfam" id="PF01098">
    <property type="entry name" value="FTSW_RODA_SPOVE"/>
    <property type="match status" value="1"/>
</dbReference>
<feature type="transmembrane region" description="Helical" evidence="13">
    <location>
        <begin position="69"/>
        <end position="86"/>
    </location>
</feature>
<keyword evidence="9 13" id="KW-0472">Membrane</keyword>
<evidence type="ECO:0000313" key="14">
    <source>
        <dbReference type="EMBL" id="BAT71803.1"/>
    </source>
</evidence>
<evidence type="ECO:0000256" key="8">
    <source>
        <dbReference type="ARBA" id="ARBA00022989"/>
    </source>
</evidence>
<dbReference type="PROSITE" id="PS00428">
    <property type="entry name" value="FTSW_RODA_SPOVE"/>
    <property type="match status" value="1"/>
</dbReference>
<dbReference type="EMBL" id="AP013035">
    <property type="protein sequence ID" value="BAT71803.1"/>
    <property type="molecule type" value="Genomic_DNA"/>
</dbReference>
<feature type="transmembrane region" description="Helical" evidence="13">
    <location>
        <begin position="258"/>
        <end position="283"/>
    </location>
</feature>
<keyword evidence="6" id="KW-0133">Cell shape</keyword>
<dbReference type="RefSeq" id="WP_068549801.1">
    <property type="nucleotide sequence ID" value="NZ_AP013035.1"/>
</dbReference>
<dbReference type="STRING" id="1298851.TST_1009"/>
<evidence type="ECO:0000256" key="11">
    <source>
        <dbReference type="ARBA" id="ARBA00032370"/>
    </source>
</evidence>
<feature type="transmembrane region" description="Helical" evidence="13">
    <location>
        <begin position="178"/>
        <end position="194"/>
    </location>
</feature>
<protein>
    <recommendedName>
        <fullName evidence="12">Cell wall polymerase</fullName>
    </recommendedName>
    <alternativeName>
        <fullName evidence="11">Peptidoglycan polymerase</fullName>
    </alternativeName>
</protein>
<dbReference type="NCBIfam" id="TIGR02210">
    <property type="entry name" value="rodA_shape"/>
    <property type="match status" value="1"/>
</dbReference>
<evidence type="ECO:0000256" key="13">
    <source>
        <dbReference type="SAM" id="Phobius"/>
    </source>
</evidence>
<dbReference type="PATRIC" id="fig|1298851.3.peg.1052"/>
<evidence type="ECO:0000256" key="3">
    <source>
        <dbReference type="ARBA" id="ARBA00022676"/>
    </source>
</evidence>
<keyword evidence="5 13" id="KW-0812">Transmembrane</keyword>
<proteinExistence type="predicted"/>
<dbReference type="GO" id="GO:0008360">
    <property type="term" value="P:regulation of cell shape"/>
    <property type="evidence" value="ECO:0007669"/>
    <property type="project" value="UniProtKB-KW"/>
</dbReference>
<evidence type="ECO:0000256" key="9">
    <source>
        <dbReference type="ARBA" id="ARBA00023136"/>
    </source>
</evidence>
<feature type="transmembrane region" description="Helical" evidence="13">
    <location>
        <begin position="333"/>
        <end position="355"/>
    </location>
</feature>
<dbReference type="GO" id="GO:0051301">
    <property type="term" value="P:cell division"/>
    <property type="evidence" value="ECO:0007669"/>
    <property type="project" value="InterPro"/>
</dbReference>
<feature type="transmembrane region" description="Helical" evidence="13">
    <location>
        <begin position="155"/>
        <end position="173"/>
    </location>
</feature>
<organism evidence="14 15">
    <name type="scientific">Thermosulfidibacter takaii (strain DSM 17441 / JCM 13301 / NBRC 103674 / ABI70S6)</name>
    <dbReference type="NCBI Taxonomy" id="1298851"/>
    <lineage>
        <taxon>Bacteria</taxon>
        <taxon>Pseudomonadati</taxon>
        <taxon>Thermosulfidibacterota</taxon>
        <taxon>Thermosulfidibacteria</taxon>
        <taxon>Thermosulfidibacterales</taxon>
        <taxon>Thermosulfidibacteraceae</taxon>
    </lineage>
</organism>
<feature type="transmembrane region" description="Helical" evidence="13">
    <location>
        <begin position="295"/>
        <end position="313"/>
    </location>
</feature>
<evidence type="ECO:0000256" key="6">
    <source>
        <dbReference type="ARBA" id="ARBA00022960"/>
    </source>
</evidence>
<dbReference type="AlphaFoldDB" id="A0A0S3QTZ9"/>
<evidence type="ECO:0000256" key="7">
    <source>
        <dbReference type="ARBA" id="ARBA00022984"/>
    </source>
</evidence>
<dbReference type="PANTHER" id="PTHR30474:SF1">
    <property type="entry name" value="PEPTIDOGLYCAN GLYCOSYLTRANSFERASE MRDB"/>
    <property type="match status" value="1"/>
</dbReference>
<dbReference type="GO" id="GO:0015648">
    <property type="term" value="F:lipid-linked peptidoglycan transporter activity"/>
    <property type="evidence" value="ECO:0007669"/>
    <property type="project" value="TreeGrafter"/>
</dbReference>
<dbReference type="PANTHER" id="PTHR30474">
    <property type="entry name" value="CELL CYCLE PROTEIN"/>
    <property type="match status" value="1"/>
</dbReference>
<comment type="subcellular location">
    <subcellularLocation>
        <location evidence="1">Membrane</location>
        <topology evidence="1">Multi-pass membrane protein</topology>
    </subcellularLocation>
</comment>
<dbReference type="Proteomes" id="UP000063234">
    <property type="component" value="Chromosome"/>
</dbReference>
<keyword evidence="8 13" id="KW-1133">Transmembrane helix</keyword>
<keyword evidence="4" id="KW-0808">Transferase</keyword>
<keyword evidence="7" id="KW-0573">Peptidoglycan synthesis</keyword>
<dbReference type="GO" id="GO:0016757">
    <property type="term" value="F:glycosyltransferase activity"/>
    <property type="evidence" value="ECO:0007669"/>
    <property type="project" value="UniProtKB-KW"/>
</dbReference>
<dbReference type="OrthoDB" id="9812661at2"/>
<evidence type="ECO:0000256" key="2">
    <source>
        <dbReference type="ARBA" id="ARBA00022475"/>
    </source>
</evidence>
<dbReference type="InterPro" id="IPR001182">
    <property type="entry name" value="FtsW/RodA"/>
</dbReference>
<evidence type="ECO:0000256" key="12">
    <source>
        <dbReference type="ARBA" id="ARBA00033270"/>
    </source>
</evidence>
<dbReference type="InterPro" id="IPR018365">
    <property type="entry name" value="Cell_cycle_FtsW-rel_CS"/>
</dbReference>
<dbReference type="GO" id="GO:0071555">
    <property type="term" value="P:cell wall organization"/>
    <property type="evidence" value="ECO:0007669"/>
    <property type="project" value="UniProtKB-KW"/>
</dbReference>
<sequence length="358" mass="39997">MSRKRKIDWGILIPFFVISLLGLFTLAGIGEGFYYFKRQLVWHILGLATFLGSLRFVDSKTLKEWTVTIFIFTFIVLVLVLVAGKASKGAQRWIALGPFRFQPSEFAKIAFALVMAQVFQWLTDKNKLPLGITECLIVFLVALPVFLAVLVQPDLGTSFIFILMALTACLVAGLRKRVIILALVLSIGVSYLGWNHVLKEYQKNRIRAFLNPKKYRTSIGYHVIQSRIAIGSGRLTGKGFMKATQAKLGFMPEKHTDFIFSTYAETTGFLGSSVLIFLYIMLFTRIAELAQRSPNIYSLFGIIELGSIFYWHALINLGMTMGVLPVVGVPLPLMSYGGSAILASYINMACILILAKEH</sequence>
<evidence type="ECO:0000256" key="5">
    <source>
        <dbReference type="ARBA" id="ARBA00022692"/>
    </source>
</evidence>
<dbReference type="GO" id="GO:0009252">
    <property type="term" value="P:peptidoglycan biosynthetic process"/>
    <property type="evidence" value="ECO:0007669"/>
    <property type="project" value="UniProtKB-KW"/>
</dbReference>
<gene>
    <name evidence="14" type="primary">rodA</name>
    <name evidence="14" type="ORF">TST_1009</name>
</gene>
<evidence type="ECO:0000256" key="10">
    <source>
        <dbReference type="ARBA" id="ARBA00023316"/>
    </source>
</evidence>
<feature type="transmembrane region" description="Helical" evidence="13">
    <location>
        <begin position="12"/>
        <end position="34"/>
    </location>
</feature>
<keyword evidence="3" id="KW-0328">Glycosyltransferase</keyword>
<keyword evidence="10" id="KW-0961">Cell wall biogenesis/degradation</keyword>